<accession>A0A2G9GBM4</accession>
<proteinExistence type="predicted"/>
<organism evidence="1 2">
    <name type="scientific">Handroanthus impetiginosus</name>
    <dbReference type="NCBI Taxonomy" id="429701"/>
    <lineage>
        <taxon>Eukaryota</taxon>
        <taxon>Viridiplantae</taxon>
        <taxon>Streptophyta</taxon>
        <taxon>Embryophyta</taxon>
        <taxon>Tracheophyta</taxon>
        <taxon>Spermatophyta</taxon>
        <taxon>Magnoliopsida</taxon>
        <taxon>eudicotyledons</taxon>
        <taxon>Gunneridae</taxon>
        <taxon>Pentapetalae</taxon>
        <taxon>asterids</taxon>
        <taxon>lamiids</taxon>
        <taxon>Lamiales</taxon>
        <taxon>Bignoniaceae</taxon>
        <taxon>Crescentiina</taxon>
        <taxon>Tabebuia alliance</taxon>
        <taxon>Handroanthus</taxon>
    </lineage>
</organism>
<sequence>MEQVCLSPDCYRHQFFPFQELLDWRFFILGDYFLVSFFNCT</sequence>
<name>A0A2G9GBM4_9LAMI</name>
<reference evidence="2" key="1">
    <citation type="journal article" date="2018" name="Gigascience">
        <title>Genome assembly of the Pink Ipe (Handroanthus impetiginosus, Bignoniaceae), a highly valued, ecologically keystone Neotropical timber forest tree.</title>
        <authorList>
            <person name="Silva-Junior O.B."/>
            <person name="Grattapaglia D."/>
            <person name="Novaes E."/>
            <person name="Collevatti R.G."/>
        </authorList>
    </citation>
    <scope>NUCLEOTIDE SEQUENCE [LARGE SCALE GENOMIC DNA]</scope>
    <source>
        <strain evidence="2">cv. UFG-1</strain>
    </source>
</reference>
<gene>
    <name evidence="1" type="ORF">CDL12_24802</name>
</gene>
<protein>
    <submittedName>
        <fullName evidence="1">Uncharacterized protein</fullName>
    </submittedName>
</protein>
<keyword evidence="2" id="KW-1185">Reference proteome</keyword>
<comment type="caution">
    <text evidence="1">The sequence shown here is derived from an EMBL/GenBank/DDBJ whole genome shotgun (WGS) entry which is preliminary data.</text>
</comment>
<dbReference type="AlphaFoldDB" id="A0A2G9GBM4"/>
<dbReference type="EMBL" id="NKXS01005818">
    <property type="protein sequence ID" value="PIN02687.1"/>
    <property type="molecule type" value="Genomic_DNA"/>
</dbReference>
<evidence type="ECO:0000313" key="1">
    <source>
        <dbReference type="EMBL" id="PIN02687.1"/>
    </source>
</evidence>
<dbReference type="Proteomes" id="UP000231279">
    <property type="component" value="Unassembled WGS sequence"/>
</dbReference>
<evidence type="ECO:0000313" key="2">
    <source>
        <dbReference type="Proteomes" id="UP000231279"/>
    </source>
</evidence>
<dbReference type="OrthoDB" id="929516at2759"/>